<organism evidence="10 11">
    <name type="scientific">Xylaria flabelliformis</name>
    <dbReference type="NCBI Taxonomy" id="2512241"/>
    <lineage>
        <taxon>Eukaryota</taxon>
        <taxon>Fungi</taxon>
        <taxon>Dikarya</taxon>
        <taxon>Ascomycota</taxon>
        <taxon>Pezizomycotina</taxon>
        <taxon>Sordariomycetes</taxon>
        <taxon>Xylariomycetidae</taxon>
        <taxon>Xylariales</taxon>
        <taxon>Xylariaceae</taxon>
        <taxon>Xylaria</taxon>
    </lineage>
</organism>
<dbReference type="PANTHER" id="PTHR11207:SF32">
    <property type="entry name" value="LARGE RIBOSOMAL SUBUNIT PROTEIN ML44"/>
    <property type="match status" value="1"/>
</dbReference>
<dbReference type="PROSITE" id="PS50142">
    <property type="entry name" value="RNASE_3_2"/>
    <property type="match status" value="1"/>
</dbReference>
<proteinExistence type="inferred from homology"/>
<dbReference type="InterPro" id="IPR000999">
    <property type="entry name" value="RNase_III_dom"/>
</dbReference>
<evidence type="ECO:0000256" key="4">
    <source>
        <dbReference type="ARBA" id="ARBA00023128"/>
    </source>
</evidence>
<keyword evidence="11" id="KW-1185">Reference proteome</keyword>
<dbReference type="Proteomes" id="UP000319160">
    <property type="component" value="Unassembled WGS sequence"/>
</dbReference>
<feature type="domain" description="RNase III" evidence="9">
    <location>
        <begin position="108"/>
        <end position="303"/>
    </location>
</feature>
<evidence type="ECO:0000313" key="11">
    <source>
        <dbReference type="Proteomes" id="UP000319160"/>
    </source>
</evidence>
<comment type="similarity">
    <text evidence="6">Belongs to the ribonuclease III family. Mitochondrion-specific ribosomal protein mL44 subfamily.</text>
</comment>
<dbReference type="SUPFAM" id="SSF54768">
    <property type="entry name" value="dsRNA-binding domain-like"/>
    <property type="match status" value="1"/>
</dbReference>
<dbReference type="Gene3D" id="3.30.160.20">
    <property type="match status" value="1"/>
</dbReference>
<name>A0A553I9J3_9PEZI</name>
<keyword evidence="2" id="KW-0694">RNA-binding</keyword>
<evidence type="ECO:0000256" key="2">
    <source>
        <dbReference type="ARBA" id="ARBA00022884"/>
    </source>
</evidence>
<comment type="caution">
    <text evidence="10">The sequence shown here is derived from an EMBL/GenBank/DDBJ whole genome shotgun (WGS) entry which is preliminary data.</text>
</comment>
<gene>
    <name evidence="10" type="ORF">FHL15_002164</name>
</gene>
<dbReference type="OrthoDB" id="67027at2759"/>
<evidence type="ECO:0000256" key="3">
    <source>
        <dbReference type="ARBA" id="ARBA00022980"/>
    </source>
</evidence>
<dbReference type="SMART" id="SM00535">
    <property type="entry name" value="RIBOc"/>
    <property type="match status" value="1"/>
</dbReference>
<dbReference type="InterPro" id="IPR036389">
    <property type="entry name" value="RNase_III_sf"/>
</dbReference>
<dbReference type="STRING" id="2512241.A0A553I9J3"/>
<feature type="region of interest" description="Disordered" evidence="8">
    <location>
        <begin position="71"/>
        <end position="101"/>
    </location>
</feature>
<dbReference type="Gene3D" id="1.10.1520.10">
    <property type="entry name" value="Ribonuclease III domain"/>
    <property type="match status" value="1"/>
</dbReference>
<evidence type="ECO:0000256" key="6">
    <source>
        <dbReference type="ARBA" id="ARBA00024034"/>
    </source>
</evidence>
<dbReference type="EMBL" id="VFLP01000008">
    <property type="protein sequence ID" value="TRX96858.1"/>
    <property type="molecule type" value="Genomic_DNA"/>
</dbReference>
<accession>A0A553I9J3</accession>
<dbReference type="Pfam" id="PF22892">
    <property type="entry name" value="DSRM_MRPL44"/>
    <property type="match status" value="1"/>
</dbReference>
<keyword evidence="4" id="KW-0496">Mitochondrion</keyword>
<dbReference type="InterPro" id="IPR044444">
    <property type="entry name" value="Ribosomal_mL44_DSRM_metazoa"/>
</dbReference>
<dbReference type="GO" id="GO:0003725">
    <property type="term" value="F:double-stranded RNA binding"/>
    <property type="evidence" value="ECO:0007669"/>
    <property type="project" value="InterPro"/>
</dbReference>
<evidence type="ECO:0000259" key="9">
    <source>
        <dbReference type="PROSITE" id="PS50142"/>
    </source>
</evidence>
<evidence type="ECO:0000256" key="5">
    <source>
        <dbReference type="ARBA" id="ARBA00023274"/>
    </source>
</evidence>
<dbReference type="GO" id="GO:0003735">
    <property type="term" value="F:structural constituent of ribosome"/>
    <property type="evidence" value="ECO:0007669"/>
    <property type="project" value="TreeGrafter"/>
</dbReference>
<sequence length="432" mass="47563">MKRIRIGQLSRQWLATTPARSPTTTTATTTASRVSILLLLSRPAPAPTALHAQIRCQSTTTAITPEAIFDEPESKESKEPPEESASSHQANSPLPSPHPDKALRSAKLASLHARLSLSSKIPLPTLARALVDPSADAHPYFNNANLAYVGASRLQYHTSEWLVTRYPRLPMDIIFAAMKSFAGEPALHRVARSWGVEAAGAPGEEVDPGYLQFAKDKPSVMMHKWGYARAEAKELVKYKWRRGMSSRVVFDDPFGNTIPPKKTNEVEVSDARNTKELLMEDAEKNAHANFVRAVIGAIYLHCGSDTTKTFVKSHILSRQLDLSNLFEFDLPERELTRLCDRENFDPPVARLLSETGRLSRTPVYVVGIYSGRDKLSEAAGANLLVAKRAAAINALKAWYLYSPGHVGLPSDTFAEDAAPWKPAYVDIGEIIS</sequence>
<dbReference type="AlphaFoldDB" id="A0A553I9J3"/>
<dbReference type="GO" id="GO:0006396">
    <property type="term" value="P:RNA processing"/>
    <property type="evidence" value="ECO:0007669"/>
    <property type="project" value="InterPro"/>
</dbReference>
<keyword evidence="5" id="KW-0687">Ribonucleoprotein</keyword>
<dbReference type="PANTHER" id="PTHR11207">
    <property type="entry name" value="RIBONUCLEASE III"/>
    <property type="match status" value="1"/>
</dbReference>
<feature type="compositionally biased region" description="Basic and acidic residues" evidence="8">
    <location>
        <begin position="72"/>
        <end position="81"/>
    </location>
</feature>
<evidence type="ECO:0000256" key="7">
    <source>
        <dbReference type="ARBA" id="ARBA00035187"/>
    </source>
</evidence>
<evidence type="ECO:0000313" key="10">
    <source>
        <dbReference type="EMBL" id="TRX96858.1"/>
    </source>
</evidence>
<protein>
    <recommendedName>
        <fullName evidence="7">Large ribosomal subunit protein mL44</fullName>
    </recommendedName>
</protein>
<evidence type="ECO:0000256" key="8">
    <source>
        <dbReference type="SAM" id="MobiDB-lite"/>
    </source>
</evidence>
<dbReference type="InterPro" id="IPR044443">
    <property type="entry name" value="Ribosomal_mL44_DSRM_fung"/>
</dbReference>
<dbReference type="CDD" id="cd19873">
    <property type="entry name" value="DSRM_MRPL3_like"/>
    <property type="match status" value="1"/>
</dbReference>
<reference evidence="11" key="1">
    <citation type="submission" date="2019-06" db="EMBL/GenBank/DDBJ databases">
        <title>Draft genome sequence of the griseofulvin-producing fungus Xylaria cubensis strain G536.</title>
        <authorList>
            <person name="Mead M.E."/>
            <person name="Raja H.A."/>
            <person name="Steenwyk J.L."/>
            <person name="Knowles S.L."/>
            <person name="Oberlies N.H."/>
            <person name="Rokas A."/>
        </authorList>
    </citation>
    <scope>NUCLEOTIDE SEQUENCE [LARGE SCALE GENOMIC DNA]</scope>
    <source>
        <strain evidence="11">G536</strain>
    </source>
</reference>
<keyword evidence="3" id="KW-0689">Ribosomal protein</keyword>
<dbReference type="SUPFAM" id="SSF69065">
    <property type="entry name" value="RNase III domain-like"/>
    <property type="match status" value="1"/>
</dbReference>
<comment type="subcellular location">
    <subcellularLocation>
        <location evidence="1">Mitochondrion</location>
    </subcellularLocation>
</comment>
<dbReference type="GO" id="GO:0004525">
    <property type="term" value="F:ribonuclease III activity"/>
    <property type="evidence" value="ECO:0007669"/>
    <property type="project" value="InterPro"/>
</dbReference>
<evidence type="ECO:0000256" key="1">
    <source>
        <dbReference type="ARBA" id="ARBA00004173"/>
    </source>
</evidence>
<dbReference type="GO" id="GO:0005739">
    <property type="term" value="C:mitochondrion"/>
    <property type="evidence" value="ECO:0007669"/>
    <property type="project" value="TreeGrafter"/>
</dbReference>